<dbReference type="EMBL" id="CAIIXF020000005">
    <property type="protein sequence ID" value="CAH1785073.1"/>
    <property type="molecule type" value="Genomic_DNA"/>
</dbReference>
<dbReference type="CDD" id="cd00086">
    <property type="entry name" value="homeodomain"/>
    <property type="match status" value="1"/>
</dbReference>
<feature type="compositionally biased region" description="Polar residues" evidence="7">
    <location>
        <begin position="27"/>
        <end position="50"/>
    </location>
</feature>
<feature type="compositionally biased region" description="Acidic residues" evidence="7">
    <location>
        <begin position="235"/>
        <end position="245"/>
    </location>
</feature>
<protein>
    <submittedName>
        <fullName evidence="8">Uncharacterized protein</fullName>
    </submittedName>
</protein>
<dbReference type="GO" id="GO:0030182">
    <property type="term" value="P:neuron differentiation"/>
    <property type="evidence" value="ECO:0007669"/>
    <property type="project" value="TreeGrafter"/>
</dbReference>
<keyword evidence="9" id="KW-1185">Reference proteome</keyword>
<dbReference type="InterPro" id="IPR009057">
    <property type="entry name" value="Homeodomain-like_sf"/>
</dbReference>
<dbReference type="AlphaFoldDB" id="A0A8J1T4P3"/>
<keyword evidence="4 5" id="KW-0539">Nucleus</keyword>
<organism evidence="8 9">
    <name type="scientific">Owenia fusiformis</name>
    <name type="common">Polychaete worm</name>
    <dbReference type="NCBI Taxonomy" id="6347"/>
    <lineage>
        <taxon>Eukaryota</taxon>
        <taxon>Metazoa</taxon>
        <taxon>Spiralia</taxon>
        <taxon>Lophotrochozoa</taxon>
        <taxon>Annelida</taxon>
        <taxon>Polychaeta</taxon>
        <taxon>Sedentaria</taxon>
        <taxon>Canalipalpata</taxon>
        <taxon>Sabellida</taxon>
        <taxon>Oweniida</taxon>
        <taxon>Oweniidae</taxon>
        <taxon>Owenia</taxon>
    </lineage>
</organism>
<evidence type="ECO:0000256" key="6">
    <source>
        <dbReference type="RuleBase" id="RU000682"/>
    </source>
</evidence>
<name>A0A8J1T4P3_OWEFU</name>
<dbReference type="InterPro" id="IPR020479">
    <property type="entry name" value="HD_metazoa"/>
</dbReference>
<reference evidence="8" key="1">
    <citation type="submission" date="2022-03" db="EMBL/GenBank/DDBJ databases">
        <authorList>
            <person name="Martin C."/>
        </authorList>
    </citation>
    <scope>NUCLEOTIDE SEQUENCE</scope>
</reference>
<comment type="caution">
    <text evidence="8">The sequence shown here is derived from an EMBL/GenBank/DDBJ whole genome shotgun (WGS) entry which is preliminary data.</text>
</comment>
<evidence type="ECO:0000313" key="8">
    <source>
        <dbReference type="EMBL" id="CAH1785073.1"/>
    </source>
</evidence>
<evidence type="ECO:0000256" key="4">
    <source>
        <dbReference type="ARBA" id="ARBA00023242"/>
    </source>
</evidence>
<dbReference type="InterPro" id="IPR017970">
    <property type="entry name" value="Homeobox_CS"/>
</dbReference>
<proteinExistence type="predicted"/>
<dbReference type="InterPro" id="IPR000047">
    <property type="entry name" value="HTH_motif"/>
</dbReference>
<dbReference type="FunFam" id="1.10.10.60:FF:000081">
    <property type="entry name" value="Empty spiracles homeobox 2"/>
    <property type="match status" value="1"/>
</dbReference>
<dbReference type="SUPFAM" id="SSF46689">
    <property type="entry name" value="Homeodomain-like"/>
    <property type="match status" value="1"/>
</dbReference>
<dbReference type="SMART" id="SM00389">
    <property type="entry name" value="HOX"/>
    <property type="match status" value="1"/>
</dbReference>
<accession>A0A8J1T4P3</accession>
<dbReference type="Gene3D" id="1.10.10.60">
    <property type="entry name" value="Homeodomain-like"/>
    <property type="match status" value="1"/>
</dbReference>
<evidence type="ECO:0000256" key="1">
    <source>
        <dbReference type="ARBA" id="ARBA00004123"/>
    </source>
</evidence>
<comment type="subcellular location">
    <subcellularLocation>
        <location evidence="1 5 6">Nucleus</location>
    </subcellularLocation>
</comment>
<feature type="region of interest" description="Disordered" evidence="7">
    <location>
        <begin position="235"/>
        <end position="261"/>
    </location>
</feature>
<dbReference type="PRINTS" id="PR00024">
    <property type="entry name" value="HOMEOBOX"/>
</dbReference>
<sequence length="278" mass="31323">MDTKVIPIVPQAKRLNGFSIESLMSKPETSPTKSMSPALSSPGSRDTTPSPHGFHPVGPRREIHDITTQLPSLHQPHPLMLHENRLALEHLKHLQSVHPATLPGSLAHLGGHPGLTVPHLGVHNPLHSMLLGAQKEHLPFYPWLTRHPFLHNRFAGPDGLLLPPFRKPKRIRTAFSPTQLLRLEHAFEKNHYVVGQERKELASNLGLTETQVKVWFQNRRTKYKRVKSEEGCDIEGADSETEDDDRAAANSKTAHHLSRWRTETNQIHAALMELEDPE</sequence>
<dbReference type="Proteomes" id="UP000749559">
    <property type="component" value="Unassembled WGS sequence"/>
</dbReference>
<dbReference type="PANTHER" id="PTHR24339">
    <property type="entry name" value="HOMEOBOX PROTEIN EMX-RELATED"/>
    <property type="match status" value="1"/>
</dbReference>
<dbReference type="GO" id="GO:0005634">
    <property type="term" value="C:nucleus"/>
    <property type="evidence" value="ECO:0007669"/>
    <property type="project" value="UniProtKB-SubCell"/>
</dbReference>
<feature type="DNA-binding region" description="Homeobox" evidence="5">
    <location>
        <begin position="168"/>
        <end position="227"/>
    </location>
</feature>
<dbReference type="GO" id="GO:0000978">
    <property type="term" value="F:RNA polymerase II cis-regulatory region sequence-specific DNA binding"/>
    <property type="evidence" value="ECO:0007669"/>
    <property type="project" value="TreeGrafter"/>
</dbReference>
<evidence type="ECO:0000256" key="3">
    <source>
        <dbReference type="ARBA" id="ARBA00023155"/>
    </source>
</evidence>
<dbReference type="InterPro" id="IPR050877">
    <property type="entry name" value="EMX-VAX-Noto_Homeobox_TFs"/>
</dbReference>
<dbReference type="PANTHER" id="PTHR24339:SF26">
    <property type="entry name" value="HOMEOBOX PROTEIN EMX1"/>
    <property type="match status" value="1"/>
</dbReference>
<gene>
    <name evidence="8" type="ORF">OFUS_LOCUS11179</name>
</gene>
<dbReference type="GO" id="GO:0007420">
    <property type="term" value="P:brain development"/>
    <property type="evidence" value="ECO:0007669"/>
    <property type="project" value="TreeGrafter"/>
</dbReference>
<evidence type="ECO:0000256" key="5">
    <source>
        <dbReference type="PROSITE-ProRule" id="PRU00108"/>
    </source>
</evidence>
<dbReference type="PROSITE" id="PS00027">
    <property type="entry name" value="HOMEOBOX_1"/>
    <property type="match status" value="1"/>
</dbReference>
<feature type="region of interest" description="Disordered" evidence="7">
    <location>
        <begin position="24"/>
        <end position="60"/>
    </location>
</feature>
<dbReference type="Pfam" id="PF00046">
    <property type="entry name" value="Homeodomain"/>
    <property type="match status" value="1"/>
</dbReference>
<evidence type="ECO:0000256" key="7">
    <source>
        <dbReference type="SAM" id="MobiDB-lite"/>
    </source>
</evidence>
<evidence type="ECO:0000256" key="2">
    <source>
        <dbReference type="ARBA" id="ARBA00023125"/>
    </source>
</evidence>
<keyword evidence="2 5" id="KW-0238">DNA-binding</keyword>
<dbReference type="GO" id="GO:0000981">
    <property type="term" value="F:DNA-binding transcription factor activity, RNA polymerase II-specific"/>
    <property type="evidence" value="ECO:0007669"/>
    <property type="project" value="InterPro"/>
</dbReference>
<dbReference type="InterPro" id="IPR001356">
    <property type="entry name" value="HD"/>
</dbReference>
<dbReference type="PRINTS" id="PR00031">
    <property type="entry name" value="HTHREPRESSR"/>
</dbReference>
<dbReference type="PROSITE" id="PS50071">
    <property type="entry name" value="HOMEOBOX_2"/>
    <property type="match status" value="1"/>
</dbReference>
<dbReference type="OrthoDB" id="6159439at2759"/>
<evidence type="ECO:0000313" key="9">
    <source>
        <dbReference type="Proteomes" id="UP000749559"/>
    </source>
</evidence>
<keyword evidence="3 5" id="KW-0371">Homeobox</keyword>